<evidence type="ECO:0000313" key="2">
    <source>
        <dbReference type="EMBL" id="KAH8479629.1"/>
    </source>
</evidence>
<dbReference type="AlphaFoldDB" id="A0A8T2WCB7"/>
<comment type="caution">
    <text evidence="2">The sequence shown here is derived from an EMBL/GenBank/DDBJ whole genome shotgun (WGS) entry which is preliminary data.</text>
</comment>
<sequence>PVKSAESAESAAGAGNESGRFIVQSLTEKTVDSPRGLGKAEPPSPTSLAAPHCFGPGGNGGGFRGLPQPGKFLGFFQKSTDPHGG</sequence>
<reference evidence="2" key="1">
    <citation type="journal article" date="2021" name="J. Hered.">
        <title>Genome Assembly of Salicaceae Populus deltoides (Eastern Cottonwood) I-69 Based on Nanopore Sequencing and Hi-C Technologies.</title>
        <authorList>
            <person name="Bai S."/>
            <person name="Wu H."/>
            <person name="Zhang J."/>
            <person name="Pan Z."/>
            <person name="Zhao W."/>
            <person name="Li Z."/>
            <person name="Tong C."/>
        </authorList>
    </citation>
    <scope>NUCLEOTIDE SEQUENCE</scope>
    <source>
        <tissue evidence="2">Leaf</tissue>
    </source>
</reference>
<feature type="non-terminal residue" evidence="2">
    <location>
        <position position="85"/>
    </location>
</feature>
<dbReference type="Proteomes" id="UP000807159">
    <property type="component" value="Unassembled WGS sequence"/>
</dbReference>
<protein>
    <submittedName>
        <fullName evidence="2">Uncharacterized protein</fullName>
    </submittedName>
</protein>
<feature type="compositionally biased region" description="Gly residues" evidence="1">
    <location>
        <begin position="55"/>
        <end position="64"/>
    </location>
</feature>
<evidence type="ECO:0000256" key="1">
    <source>
        <dbReference type="SAM" id="MobiDB-lite"/>
    </source>
</evidence>
<feature type="compositionally biased region" description="Low complexity" evidence="1">
    <location>
        <begin position="1"/>
        <end position="19"/>
    </location>
</feature>
<gene>
    <name evidence="2" type="ORF">H0E87_031525</name>
</gene>
<evidence type="ECO:0000313" key="3">
    <source>
        <dbReference type="Proteomes" id="UP000807159"/>
    </source>
</evidence>
<accession>A0A8T2WCB7</accession>
<name>A0A8T2WCB7_POPDE</name>
<proteinExistence type="predicted"/>
<keyword evidence="3" id="KW-1185">Reference proteome</keyword>
<organism evidence="2 3">
    <name type="scientific">Populus deltoides</name>
    <name type="common">Eastern poplar</name>
    <name type="synonym">Eastern cottonwood</name>
    <dbReference type="NCBI Taxonomy" id="3696"/>
    <lineage>
        <taxon>Eukaryota</taxon>
        <taxon>Viridiplantae</taxon>
        <taxon>Streptophyta</taxon>
        <taxon>Embryophyta</taxon>
        <taxon>Tracheophyta</taxon>
        <taxon>Spermatophyta</taxon>
        <taxon>Magnoliopsida</taxon>
        <taxon>eudicotyledons</taxon>
        <taxon>Gunneridae</taxon>
        <taxon>Pentapetalae</taxon>
        <taxon>rosids</taxon>
        <taxon>fabids</taxon>
        <taxon>Malpighiales</taxon>
        <taxon>Salicaceae</taxon>
        <taxon>Saliceae</taxon>
        <taxon>Populus</taxon>
    </lineage>
</organism>
<dbReference type="EMBL" id="JACEGQ020000100">
    <property type="protein sequence ID" value="KAH8479629.1"/>
    <property type="molecule type" value="Genomic_DNA"/>
</dbReference>
<feature type="region of interest" description="Disordered" evidence="1">
    <location>
        <begin position="1"/>
        <end position="85"/>
    </location>
</feature>